<keyword evidence="1" id="KW-0173">Coenzyme A biosynthesis</keyword>
<evidence type="ECO:0000256" key="1">
    <source>
        <dbReference type="ARBA" id="ARBA00022993"/>
    </source>
</evidence>
<protein>
    <submittedName>
        <fullName evidence="4">Flavoprotein</fullName>
    </submittedName>
</protein>
<sequence length="193" mass="21786">MIQYNLLVGISGSVAAIKTEDIIKLLTNSAEKLNIEIITKIVVTKSSAHFFNSICMNIISDEEELSWKSKGDPIIHIELRKWADMFIILPLSANTLGKLVNGLCDNLLTNIARAWDFSKPIIVFPTMNTMMWSHPITDIQINRLKSFGFIIVEPIYKELACGEEGLGALPTVNYIVDYLLSIINKRIFNKEKE</sequence>
<dbReference type="AlphaFoldDB" id="A0A1J4MV20"/>
<reference evidence="4 5" key="1">
    <citation type="submission" date="2016-10" db="EMBL/GenBank/DDBJ databases">
        <title>Reductive evolution of mitochondrial metabolism and differential evolution of invasion-related proteins in Cryptosporidium.</title>
        <authorList>
            <person name="Liu S."/>
            <person name="Roellig D.M."/>
            <person name="Guo Y."/>
            <person name="Li N."/>
            <person name="Frace M.A."/>
            <person name="Tang K."/>
            <person name="Zhang L."/>
            <person name="Feng Y."/>
            <person name="Xiao L."/>
        </authorList>
    </citation>
    <scope>NUCLEOTIDE SEQUENCE [LARGE SCALE GENOMIC DNA]</scope>
    <source>
        <strain evidence="4">30847</strain>
    </source>
</reference>
<dbReference type="GO" id="GO:0010181">
    <property type="term" value="F:FMN binding"/>
    <property type="evidence" value="ECO:0007669"/>
    <property type="project" value="TreeGrafter"/>
</dbReference>
<dbReference type="InterPro" id="IPR036551">
    <property type="entry name" value="Flavin_trans-like"/>
</dbReference>
<dbReference type="GO" id="GO:0004633">
    <property type="term" value="F:phosphopantothenoylcysteine decarboxylase activity"/>
    <property type="evidence" value="ECO:0007669"/>
    <property type="project" value="TreeGrafter"/>
</dbReference>
<dbReference type="PANTHER" id="PTHR14359">
    <property type="entry name" value="HOMO-OLIGOMERIC FLAVIN CONTAINING CYS DECARBOXYLASE FAMILY"/>
    <property type="match status" value="1"/>
</dbReference>
<keyword evidence="5" id="KW-1185">Reference proteome</keyword>
<dbReference type="Pfam" id="PF02441">
    <property type="entry name" value="Flavoprotein"/>
    <property type="match status" value="1"/>
</dbReference>
<evidence type="ECO:0000259" key="3">
    <source>
        <dbReference type="Pfam" id="PF02441"/>
    </source>
</evidence>
<name>A0A1J4MV20_9CRYT</name>
<dbReference type="GO" id="GO:0015937">
    <property type="term" value="P:coenzyme A biosynthetic process"/>
    <property type="evidence" value="ECO:0007669"/>
    <property type="project" value="UniProtKB-KW"/>
</dbReference>
<evidence type="ECO:0000256" key="2">
    <source>
        <dbReference type="ARBA" id="ARBA00038350"/>
    </source>
</evidence>
<dbReference type="GeneID" id="92368010"/>
<dbReference type="InterPro" id="IPR003382">
    <property type="entry name" value="Flavoprotein"/>
</dbReference>
<feature type="domain" description="Flavoprotein" evidence="3">
    <location>
        <begin position="5"/>
        <end position="180"/>
    </location>
</feature>
<dbReference type="RefSeq" id="XP_067069757.1">
    <property type="nucleotide sequence ID" value="XM_067214049.1"/>
</dbReference>
<accession>A0A1J4MV20</accession>
<organism evidence="4 5">
    <name type="scientific">Cryptosporidium andersoni</name>
    <dbReference type="NCBI Taxonomy" id="117008"/>
    <lineage>
        <taxon>Eukaryota</taxon>
        <taxon>Sar</taxon>
        <taxon>Alveolata</taxon>
        <taxon>Apicomplexa</taxon>
        <taxon>Conoidasida</taxon>
        <taxon>Coccidia</taxon>
        <taxon>Eucoccidiorida</taxon>
        <taxon>Eimeriorina</taxon>
        <taxon>Cryptosporidiidae</taxon>
        <taxon>Cryptosporidium</taxon>
    </lineage>
</organism>
<evidence type="ECO:0000313" key="4">
    <source>
        <dbReference type="EMBL" id="OII77911.1"/>
    </source>
</evidence>
<comment type="caution">
    <text evidence="4">The sequence shown here is derived from an EMBL/GenBank/DDBJ whole genome shotgun (WGS) entry which is preliminary data.</text>
</comment>
<proteinExistence type="inferred from homology"/>
<gene>
    <name evidence="4" type="ORF">cand_038260</name>
</gene>
<dbReference type="PANTHER" id="PTHR14359:SF6">
    <property type="entry name" value="PHOSPHOPANTOTHENOYLCYSTEINE DECARBOXYLASE"/>
    <property type="match status" value="1"/>
</dbReference>
<dbReference type="OrthoDB" id="1532798at2759"/>
<dbReference type="VEuPathDB" id="CryptoDB:cand_038260"/>
<dbReference type="SUPFAM" id="SSF52507">
    <property type="entry name" value="Homo-oligomeric flavin-containing Cys decarboxylases, HFCD"/>
    <property type="match status" value="1"/>
</dbReference>
<evidence type="ECO:0000313" key="5">
    <source>
        <dbReference type="Proteomes" id="UP000186804"/>
    </source>
</evidence>
<dbReference type="GO" id="GO:0071513">
    <property type="term" value="C:phosphopantothenoylcysteine decarboxylase complex"/>
    <property type="evidence" value="ECO:0007669"/>
    <property type="project" value="TreeGrafter"/>
</dbReference>
<dbReference type="EMBL" id="LRBS01000016">
    <property type="protein sequence ID" value="OII77911.1"/>
    <property type="molecule type" value="Genomic_DNA"/>
</dbReference>
<dbReference type="Proteomes" id="UP000186804">
    <property type="component" value="Unassembled WGS sequence"/>
</dbReference>
<dbReference type="Gene3D" id="3.40.50.1950">
    <property type="entry name" value="Flavin prenyltransferase-like"/>
    <property type="match status" value="1"/>
</dbReference>
<comment type="similarity">
    <text evidence="2">Belongs to the HFCD (homooligomeric flavin containing Cys decarboxylase) superfamily.</text>
</comment>